<feature type="compositionally biased region" description="Acidic residues" evidence="11">
    <location>
        <begin position="37"/>
        <end position="101"/>
    </location>
</feature>
<dbReference type="SUPFAM" id="SSF53335">
    <property type="entry name" value="S-adenosyl-L-methionine-dependent methyltransferases"/>
    <property type="match status" value="1"/>
</dbReference>
<evidence type="ECO:0000256" key="10">
    <source>
        <dbReference type="PROSITE-ProRule" id="PRU01023"/>
    </source>
</evidence>
<dbReference type="GO" id="GO:0003723">
    <property type="term" value="F:RNA binding"/>
    <property type="evidence" value="ECO:0007669"/>
    <property type="project" value="UniProtKB-UniRule"/>
</dbReference>
<dbReference type="AlphaFoldDB" id="A0A6P5WLQ5"/>
<dbReference type="InterPro" id="IPR031341">
    <property type="entry name" value="Methyltr_RsmF_N"/>
</dbReference>
<dbReference type="InterPro" id="IPR023273">
    <property type="entry name" value="RCMT_NOP2"/>
</dbReference>
<dbReference type="GO" id="GO:0070475">
    <property type="term" value="P:rRNA base methylation"/>
    <property type="evidence" value="ECO:0007669"/>
    <property type="project" value="TreeGrafter"/>
</dbReference>
<keyword evidence="3" id="KW-0963">Cytoplasm</keyword>
<keyword evidence="9" id="KW-0539">Nucleus</keyword>
<evidence type="ECO:0000313" key="14">
    <source>
        <dbReference type="RefSeq" id="XP_022716712.1"/>
    </source>
</evidence>
<feature type="binding site" evidence="10">
    <location>
        <begin position="325"/>
        <end position="331"/>
    </location>
    <ligand>
        <name>S-adenosyl-L-methionine</name>
        <dbReference type="ChEBI" id="CHEBI:59789"/>
    </ligand>
</feature>
<organism evidence="13 14">
    <name type="scientific">Durio zibethinus</name>
    <name type="common">Durian</name>
    <dbReference type="NCBI Taxonomy" id="66656"/>
    <lineage>
        <taxon>Eukaryota</taxon>
        <taxon>Viridiplantae</taxon>
        <taxon>Streptophyta</taxon>
        <taxon>Embryophyta</taxon>
        <taxon>Tracheophyta</taxon>
        <taxon>Spermatophyta</taxon>
        <taxon>Magnoliopsida</taxon>
        <taxon>eudicotyledons</taxon>
        <taxon>Gunneridae</taxon>
        <taxon>Pentapetalae</taxon>
        <taxon>rosids</taxon>
        <taxon>malvids</taxon>
        <taxon>Malvales</taxon>
        <taxon>Malvaceae</taxon>
        <taxon>Helicteroideae</taxon>
        <taxon>Durio</taxon>
    </lineage>
</organism>
<dbReference type="PROSITE" id="PS51686">
    <property type="entry name" value="SAM_MT_RSMB_NOP"/>
    <property type="match status" value="1"/>
</dbReference>
<dbReference type="Proteomes" id="UP000515121">
    <property type="component" value="Unplaced"/>
</dbReference>
<evidence type="ECO:0000256" key="5">
    <source>
        <dbReference type="ARBA" id="ARBA00022603"/>
    </source>
</evidence>
<evidence type="ECO:0000256" key="3">
    <source>
        <dbReference type="ARBA" id="ARBA00022490"/>
    </source>
</evidence>
<evidence type="ECO:0000256" key="6">
    <source>
        <dbReference type="ARBA" id="ARBA00022679"/>
    </source>
</evidence>
<evidence type="ECO:0000313" key="13">
    <source>
        <dbReference type="Proteomes" id="UP000515121"/>
    </source>
</evidence>
<evidence type="ECO:0000256" key="1">
    <source>
        <dbReference type="ARBA" id="ARBA00004604"/>
    </source>
</evidence>
<comment type="subcellular location">
    <subcellularLocation>
        <location evidence="1">Nucleus</location>
        <location evidence="1">Nucleolus</location>
    </subcellularLocation>
</comment>
<feature type="binding site" evidence="10">
    <location>
        <position position="349"/>
    </location>
    <ligand>
        <name>S-adenosyl-L-methionine</name>
        <dbReference type="ChEBI" id="CHEBI:59789"/>
    </ligand>
</feature>
<feature type="binding site" evidence="10">
    <location>
        <position position="376"/>
    </location>
    <ligand>
        <name>S-adenosyl-L-methionine</name>
        <dbReference type="ChEBI" id="CHEBI:59789"/>
    </ligand>
</feature>
<dbReference type="Pfam" id="PF01189">
    <property type="entry name" value="Methyltr_RsmB-F"/>
    <property type="match status" value="1"/>
</dbReference>
<dbReference type="Gene3D" id="3.30.70.1170">
    <property type="entry name" value="Sun protein, domain 3"/>
    <property type="match status" value="1"/>
</dbReference>
<dbReference type="Pfam" id="PF17125">
    <property type="entry name" value="Methyltr_RsmF_N"/>
    <property type="match status" value="1"/>
</dbReference>
<sequence length="645" mass="73022">MAANKNKGAKLRNPPTKQKQRSDLFTEKKRPNKKEEAFDDVYDNHSEEEEEEEEEIEAEDLLDGDEQVSDFDDASEISDEDDDDVPLADDFLQGDDDDEDGDSRSTSGSDSDSDETDIEGKSRAIDEQRAREEEDAQAEMQLNIKEESDEFRLPTKEELEAEQQHPPDLANLQMRIKEIVRVLSNFKDLRQEGTTRKDYIEQLKMDLASYYGYNEFLIGVLVDMFPVVELMELIEAFEKPRPTCIRTNTLRARRRDLADVLSKRGVELDQLSKWSKVGLVVYNSHVPIGATPEYLAGFYYIQGASSFLPVMALAPQEKERVVDMAAAPGGKTTYVAALMKNSGIIYANEIREARLKSLTANLHRMGVTNTIVCNYDGRELPKVLGQNSVDRVLLDAPCSGTGVITKDPSVKTSKSLDDIQKCAHLQKQLILAAIDMVDANSKSGGYIVYSTCSMMVPENEAVIDYALKKRDVKVVPCGLDFGCPGYIRFRENRFHTSLENTRRFYPHVHNMDGFFVAKLKKMSNAKKNPISSEDAETVEQTQGPEETWSDKDNIKELEQHLKKQGTKGKKKSLKKNGLSENGKLESIPTSKKRGRTENWKVESPSTSKNKKRKFPSKEEISKAREEKRKAMRENKKRGRKQKAGE</sequence>
<keyword evidence="5 10" id="KW-0489">Methyltransferase</keyword>
<feature type="binding site" evidence="10">
    <location>
        <position position="395"/>
    </location>
    <ligand>
        <name>S-adenosyl-L-methionine</name>
        <dbReference type="ChEBI" id="CHEBI:59789"/>
    </ligand>
</feature>
<evidence type="ECO:0000259" key="12">
    <source>
        <dbReference type="PROSITE" id="PS51686"/>
    </source>
</evidence>
<dbReference type="GO" id="GO:0005730">
    <property type="term" value="C:nucleolus"/>
    <property type="evidence" value="ECO:0007669"/>
    <property type="project" value="UniProtKB-SubCell"/>
</dbReference>
<evidence type="ECO:0000256" key="2">
    <source>
        <dbReference type="ARBA" id="ARBA00007494"/>
    </source>
</evidence>
<dbReference type="RefSeq" id="XP_022716712.1">
    <property type="nucleotide sequence ID" value="XM_022860977.1"/>
</dbReference>
<dbReference type="GeneID" id="111275572"/>
<feature type="active site" description="Nucleophile" evidence="10">
    <location>
        <position position="452"/>
    </location>
</feature>
<keyword evidence="4" id="KW-0690">Ribosome biogenesis</keyword>
<gene>
    <name evidence="14" type="primary">LOC111275572</name>
</gene>
<evidence type="ECO:0000256" key="8">
    <source>
        <dbReference type="ARBA" id="ARBA00022884"/>
    </source>
</evidence>
<feature type="region of interest" description="Disordered" evidence="11">
    <location>
        <begin position="526"/>
        <end position="645"/>
    </location>
</feature>
<dbReference type="Gene3D" id="3.40.50.150">
    <property type="entry name" value="Vaccinia Virus protein VP39"/>
    <property type="match status" value="1"/>
</dbReference>
<dbReference type="InterPro" id="IPR049560">
    <property type="entry name" value="MeTrfase_RsmB-F_NOP2_cat"/>
</dbReference>
<dbReference type="InterPro" id="IPR011023">
    <property type="entry name" value="Nop2p"/>
</dbReference>
<feature type="region of interest" description="Disordered" evidence="11">
    <location>
        <begin position="1"/>
        <end position="137"/>
    </location>
</feature>
<dbReference type="OrthoDB" id="427002at2759"/>
<feature type="domain" description="SAM-dependent MTase RsmB/NOP-type" evidence="12">
    <location>
        <begin position="233"/>
        <end position="522"/>
    </location>
</feature>
<feature type="compositionally biased region" description="Basic and acidic residues" evidence="11">
    <location>
        <begin position="20"/>
        <end position="36"/>
    </location>
</feature>
<dbReference type="PANTHER" id="PTHR22807:SF30">
    <property type="entry name" value="28S RRNA (CYTOSINE(4447)-C(5))-METHYLTRANSFERASE-RELATED"/>
    <property type="match status" value="1"/>
</dbReference>
<feature type="compositionally biased region" description="Basic and acidic residues" evidence="11">
    <location>
        <begin position="548"/>
        <end position="561"/>
    </location>
</feature>
<feature type="compositionally biased region" description="Basic and acidic residues" evidence="11">
    <location>
        <begin position="615"/>
        <end position="633"/>
    </location>
</feature>
<proteinExistence type="inferred from homology"/>
<feature type="compositionally biased region" description="Basic residues" evidence="11">
    <location>
        <begin position="634"/>
        <end position="645"/>
    </location>
</feature>
<reference evidence="14" key="1">
    <citation type="submission" date="2025-08" db="UniProtKB">
        <authorList>
            <consortium name="RefSeq"/>
        </authorList>
    </citation>
    <scope>IDENTIFICATION</scope>
    <source>
        <tissue evidence="14">Fruit stalk</tissue>
    </source>
</reference>
<keyword evidence="7 10" id="KW-0949">S-adenosyl-L-methionine</keyword>
<evidence type="ECO:0000256" key="11">
    <source>
        <dbReference type="SAM" id="MobiDB-lite"/>
    </source>
</evidence>
<dbReference type="PANTHER" id="PTHR22807">
    <property type="entry name" value="NOP2 YEAST -RELATED NOL1/NOP2/FMU SUN DOMAIN-CONTAINING"/>
    <property type="match status" value="1"/>
</dbReference>
<dbReference type="InterPro" id="IPR023267">
    <property type="entry name" value="RCMT"/>
</dbReference>
<dbReference type="FunFam" id="3.30.70.1170:FF:000001">
    <property type="entry name" value="Ribosomal RNA methyltransferase Nop2"/>
    <property type="match status" value="1"/>
</dbReference>
<dbReference type="PRINTS" id="PR02008">
    <property type="entry name" value="RCMTFAMILY"/>
</dbReference>
<dbReference type="InterPro" id="IPR018314">
    <property type="entry name" value="RsmB/NOL1/NOP2-like_CS"/>
</dbReference>
<keyword evidence="8 10" id="KW-0694">RNA-binding</keyword>
<keyword evidence="13" id="KW-1185">Reference proteome</keyword>
<dbReference type="PRINTS" id="PR02012">
    <property type="entry name" value="RCMTNOP2"/>
</dbReference>
<evidence type="ECO:0000256" key="4">
    <source>
        <dbReference type="ARBA" id="ARBA00022517"/>
    </source>
</evidence>
<evidence type="ECO:0000256" key="9">
    <source>
        <dbReference type="ARBA" id="ARBA00023242"/>
    </source>
</evidence>
<dbReference type="InterPro" id="IPR029063">
    <property type="entry name" value="SAM-dependent_MTases_sf"/>
</dbReference>
<dbReference type="PROSITE" id="PS01153">
    <property type="entry name" value="NOL1_NOP2_SUN"/>
    <property type="match status" value="1"/>
</dbReference>
<keyword evidence="6 10" id="KW-0808">Transferase</keyword>
<dbReference type="InterPro" id="IPR001678">
    <property type="entry name" value="MeTrfase_RsmB-F_NOP2_dom"/>
</dbReference>
<feature type="compositionally biased region" description="Basic and acidic residues" evidence="11">
    <location>
        <begin position="118"/>
        <end position="132"/>
    </location>
</feature>
<protein>
    <submittedName>
        <fullName evidence="14">25S rRNA (Cytosine-C(5))-methyltransferase nop2-like</fullName>
    </submittedName>
</protein>
<evidence type="ECO:0000256" key="7">
    <source>
        <dbReference type="ARBA" id="ARBA00022691"/>
    </source>
</evidence>
<dbReference type="KEGG" id="dzi:111275572"/>
<dbReference type="GO" id="GO:0000470">
    <property type="term" value="P:maturation of LSU-rRNA"/>
    <property type="evidence" value="ECO:0007669"/>
    <property type="project" value="TreeGrafter"/>
</dbReference>
<name>A0A6P5WLQ5_DURZI</name>
<dbReference type="NCBIfam" id="TIGR00446">
    <property type="entry name" value="nop2p"/>
    <property type="match status" value="1"/>
</dbReference>
<feature type="compositionally biased region" description="Basic residues" evidence="11">
    <location>
        <begin position="562"/>
        <end position="574"/>
    </location>
</feature>
<dbReference type="GO" id="GO:0009383">
    <property type="term" value="F:rRNA (cytosine-C5-)-methyltransferase activity"/>
    <property type="evidence" value="ECO:0007669"/>
    <property type="project" value="TreeGrafter"/>
</dbReference>
<comment type="similarity">
    <text evidence="2 10">Belongs to the class I-like SAM-binding methyltransferase superfamily. RsmB/NOP family.</text>
</comment>
<accession>A0A6P5WLQ5</accession>